<dbReference type="AlphaFoldDB" id="A0A849C2S9"/>
<dbReference type="RefSeq" id="WP_067527305.1">
    <property type="nucleotide sequence ID" value="NZ_JABELX010000006.1"/>
</dbReference>
<dbReference type="Proteomes" id="UP000586827">
    <property type="component" value="Unassembled WGS sequence"/>
</dbReference>
<accession>A0A849C2S9</accession>
<evidence type="ECO:0008006" key="3">
    <source>
        <dbReference type="Google" id="ProtNLM"/>
    </source>
</evidence>
<dbReference type="InterPro" id="IPR022536">
    <property type="entry name" value="EspC"/>
</dbReference>
<protein>
    <recommendedName>
        <fullName evidence="3">ESX-1 secretion-associated protein</fullName>
    </recommendedName>
</protein>
<organism evidence="1 2">
    <name type="scientific">Nocardia uniformis</name>
    <dbReference type="NCBI Taxonomy" id="53432"/>
    <lineage>
        <taxon>Bacteria</taxon>
        <taxon>Bacillati</taxon>
        <taxon>Actinomycetota</taxon>
        <taxon>Actinomycetes</taxon>
        <taxon>Mycobacteriales</taxon>
        <taxon>Nocardiaceae</taxon>
        <taxon>Nocardia</taxon>
    </lineage>
</organism>
<evidence type="ECO:0000313" key="1">
    <source>
        <dbReference type="EMBL" id="NNH72038.1"/>
    </source>
</evidence>
<keyword evidence="2" id="KW-1185">Reference proteome</keyword>
<gene>
    <name evidence="1" type="ORF">HLB23_19615</name>
</gene>
<proteinExistence type="predicted"/>
<dbReference type="Pfam" id="PF10824">
    <property type="entry name" value="T7SS_ESX_EspC"/>
    <property type="match status" value="1"/>
</dbReference>
<evidence type="ECO:0000313" key="2">
    <source>
        <dbReference type="Proteomes" id="UP000586827"/>
    </source>
</evidence>
<reference evidence="1 2" key="1">
    <citation type="submission" date="2020-05" db="EMBL/GenBank/DDBJ databases">
        <title>MicrobeNet Type strains.</title>
        <authorList>
            <person name="Nicholson A.C."/>
        </authorList>
    </citation>
    <scope>NUCLEOTIDE SEQUENCE [LARGE SCALE GENOMIC DNA]</scope>
    <source>
        <strain evidence="1 2">JCM 3224</strain>
    </source>
</reference>
<sequence length="107" mass="10566">MHRLTVDPDGLLTHAATTQLLATDLATAATHGAAASPHLLTPLLGLIGTDFVAAYTAAHAGHIATVGTLSAVLTSMSTTSTGAASLYAATDTARANTLRATAAELGA</sequence>
<dbReference type="EMBL" id="JABELX010000006">
    <property type="protein sequence ID" value="NNH72038.1"/>
    <property type="molecule type" value="Genomic_DNA"/>
</dbReference>
<dbReference type="GO" id="GO:0009306">
    <property type="term" value="P:protein secretion"/>
    <property type="evidence" value="ECO:0007669"/>
    <property type="project" value="InterPro"/>
</dbReference>
<name>A0A849C2S9_9NOCA</name>
<comment type="caution">
    <text evidence="1">The sequence shown here is derived from an EMBL/GenBank/DDBJ whole genome shotgun (WGS) entry which is preliminary data.</text>
</comment>